<feature type="transmembrane region" description="Helical" evidence="2">
    <location>
        <begin position="86"/>
        <end position="106"/>
    </location>
</feature>
<proteinExistence type="predicted"/>
<reference evidence="3" key="1">
    <citation type="submission" date="2019-09" db="EMBL/GenBank/DDBJ databases">
        <title>Characterisation of the sponge microbiome using genome-centric metagenomics.</title>
        <authorList>
            <person name="Engelberts J.P."/>
            <person name="Robbins S.J."/>
            <person name="De Goeij J.M."/>
            <person name="Aranda M."/>
            <person name="Bell S.C."/>
            <person name="Webster N.S."/>
        </authorList>
    </citation>
    <scope>NUCLEOTIDE SEQUENCE</scope>
    <source>
        <strain evidence="3">SB0664_bin_27</strain>
    </source>
</reference>
<gene>
    <name evidence="3" type="ORF">F4Y42_04735</name>
</gene>
<feature type="region of interest" description="Disordered" evidence="1">
    <location>
        <begin position="201"/>
        <end position="220"/>
    </location>
</feature>
<feature type="transmembrane region" description="Helical" evidence="2">
    <location>
        <begin position="118"/>
        <end position="143"/>
    </location>
</feature>
<name>A0A6B0YP64_9CHLR</name>
<evidence type="ECO:0000256" key="1">
    <source>
        <dbReference type="SAM" id="MobiDB-lite"/>
    </source>
</evidence>
<keyword evidence="2" id="KW-0812">Transmembrane</keyword>
<dbReference type="AlphaFoldDB" id="A0A6B0YP64"/>
<feature type="transmembrane region" description="Helical" evidence="2">
    <location>
        <begin position="44"/>
        <end position="66"/>
    </location>
</feature>
<organism evidence="3">
    <name type="scientific">Caldilineaceae bacterium SB0664_bin_27</name>
    <dbReference type="NCBI Taxonomy" id="2605260"/>
    <lineage>
        <taxon>Bacteria</taxon>
        <taxon>Bacillati</taxon>
        <taxon>Chloroflexota</taxon>
        <taxon>Caldilineae</taxon>
        <taxon>Caldilineales</taxon>
        <taxon>Caldilineaceae</taxon>
    </lineage>
</organism>
<feature type="transmembrane region" description="Helical" evidence="2">
    <location>
        <begin position="12"/>
        <end position="32"/>
    </location>
</feature>
<sequence>MSPFSSGLPGLLQDAGLVLGLVMSLMIGSYLIRDNFLARLGQYVLIGAGLGYLAVLVWRNVLWPRLFAPLIADPVAWQSATGTELFTLWLPLLLGVLMWGGGLELLRLPPDRFKGRILLRLLAAVPAAILGGVILGVAVSGAVQGTLWPLLEAALQTSPAETAAASGGTAGTVQATWLVRLLTLVITGGVLIHLQYGPIAGEKESSSPPPRASSPVEADAGAGARPNLYRMLIGTSLRVWEGIGRRALWLAAGIIFARLVASRFSLALARLDYFLYEIPRTDLWQLLWATLRGGGS</sequence>
<evidence type="ECO:0000256" key="2">
    <source>
        <dbReference type="SAM" id="Phobius"/>
    </source>
</evidence>
<comment type="caution">
    <text evidence="3">The sequence shown here is derived from an EMBL/GenBank/DDBJ whole genome shotgun (WGS) entry which is preliminary data.</text>
</comment>
<dbReference type="EMBL" id="VXRG01000040">
    <property type="protein sequence ID" value="MXY92740.1"/>
    <property type="molecule type" value="Genomic_DNA"/>
</dbReference>
<accession>A0A6B0YP64</accession>
<evidence type="ECO:0000313" key="3">
    <source>
        <dbReference type="EMBL" id="MXY92740.1"/>
    </source>
</evidence>
<protein>
    <submittedName>
        <fullName evidence="3">Uncharacterized protein</fullName>
    </submittedName>
</protein>
<keyword evidence="2" id="KW-0472">Membrane</keyword>
<keyword evidence="2" id="KW-1133">Transmembrane helix</keyword>